<dbReference type="SUPFAM" id="SSF53448">
    <property type="entry name" value="Nucleotide-diphospho-sugar transferases"/>
    <property type="match status" value="1"/>
</dbReference>
<gene>
    <name evidence="6" type="ORF">FMM08_09470</name>
</gene>
<dbReference type="AlphaFoldDB" id="A0A5C8ZES0"/>
<dbReference type="PANTHER" id="PTHR43179:SF12">
    <property type="entry name" value="GALACTOFURANOSYLTRANSFERASE GLFT2"/>
    <property type="match status" value="1"/>
</dbReference>
<evidence type="ECO:0000256" key="5">
    <source>
        <dbReference type="SAM" id="MobiDB-lite"/>
    </source>
</evidence>
<dbReference type="Gene3D" id="3.90.550.10">
    <property type="entry name" value="Spore Coat Polysaccharide Biosynthesis Protein SpsA, Chain A"/>
    <property type="match status" value="1"/>
</dbReference>
<keyword evidence="3" id="KW-0328">Glycosyltransferase</keyword>
<evidence type="ECO:0000313" key="7">
    <source>
        <dbReference type="Proteomes" id="UP000321234"/>
    </source>
</evidence>
<feature type="region of interest" description="Disordered" evidence="5">
    <location>
        <begin position="1"/>
        <end position="22"/>
    </location>
</feature>
<proteinExistence type="inferred from homology"/>
<dbReference type="PANTHER" id="PTHR43179">
    <property type="entry name" value="RHAMNOSYLTRANSFERASE WBBL"/>
    <property type="match status" value="1"/>
</dbReference>
<comment type="pathway">
    <text evidence="1">Cell wall biogenesis; cell wall polysaccharide biosynthesis.</text>
</comment>
<name>A0A5C8ZES0_9ACTN</name>
<accession>A0A5C8ZES0</accession>
<comment type="similarity">
    <text evidence="2">Belongs to the glycosyltransferase 2 family.</text>
</comment>
<organism evidence="6 7">
    <name type="scientific">Quadrisphaera setariae</name>
    <dbReference type="NCBI Taxonomy" id="2593304"/>
    <lineage>
        <taxon>Bacteria</taxon>
        <taxon>Bacillati</taxon>
        <taxon>Actinomycetota</taxon>
        <taxon>Actinomycetes</taxon>
        <taxon>Kineosporiales</taxon>
        <taxon>Kineosporiaceae</taxon>
        <taxon>Quadrisphaera</taxon>
    </lineage>
</organism>
<dbReference type="OrthoDB" id="5174363at2"/>
<sequence length="314" mass="33872">MSRTSDADDAVPSAPGPSGPHQPVVAVVVASAGRPELLGRLVADLAQQTHHDHTLVICTPTPDDLPAGGLPSDVVVVHARGAAAQRNAGLDAVPDATHVFFFDDDAVVRPDYLQRALAYFAAHPEVVGVTGRVLLDGSGASAPEVTRSAAEEALTGSLADPLRGAGKPVDELYGCNFGYRADVDPALRFDDRLPLYSWLEDLDFAGRLLRHGSLAKLDDAVVVHLGVKSGGRVAHQRLGYSQVMNPFYLRRKGTISWQRLAYEVGPRLVGNSIRSVRHPERAWRRRRLLGNTRAFGDLARGRFTPERILDLPPA</sequence>
<evidence type="ECO:0000256" key="2">
    <source>
        <dbReference type="ARBA" id="ARBA00006739"/>
    </source>
</evidence>
<reference evidence="6 7" key="1">
    <citation type="submission" date="2019-07" db="EMBL/GenBank/DDBJ databases">
        <title>Quadrisphaera sp. strain DD2A genome sequencing and assembly.</title>
        <authorList>
            <person name="Kim I."/>
        </authorList>
    </citation>
    <scope>NUCLEOTIDE SEQUENCE [LARGE SCALE GENOMIC DNA]</scope>
    <source>
        <strain evidence="6 7">DD2A</strain>
    </source>
</reference>
<dbReference type="EMBL" id="VKAC01000005">
    <property type="protein sequence ID" value="TXR56332.1"/>
    <property type="molecule type" value="Genomic_DNA"/>
</dbReference>
<dbReference type="InterPro" id="IPR029044">
    <property type="entry name" value="Nucleotide-diphossugar_trans"/>
</dbReference>
<protein>
    <submittedName>
        <fullName evidence="6">Glycosyltransferase family 2 protein</fullName>
    </submittedName>
</protein>
<keyword evidence="7" id="KW-1185">Reference proteome</keyword>
<evidence type="ECO:0000313" key="6">
    <source>
        <dbReference type="EMBL" id="TXR56332.1"/>
    </source>
</evidence>
<keyword evidence="4 6" id="KW-0808">Transferase</keyword>
<evidence type="ECO:0000256" key="1">
    <source>
        <dbReference type="ARBA" id="ARBA00004776"/>
    </source>
</evidence>
<dbReference type="GO" id="GO:0016757">
    <property type="term" value="F:glycosyltransferase activity"/>
    <property type="evidence" value="ECO:0007669"/>
    <property type="project" value="UniProtKB-KW"/>
</dbReference>
<dbReference type="RefSeq" id="WP_147926125.1">
    <property type="nucleotide sequence ID" value="NZ_VKAC01000005.1"/>
</dbReference>
<evidence type="ECO:0000256" key="4">
    <source>
        <dbReference type="ARBA" id="ARBA00022679"/>
    </source>
</evidence>
<dbReference type="Pfam" id="PF13641">
    <property type="entry name" value="Glyco_tranf_2_3"/>
    <property type="match status" value="1"/>
</dbReference>
<dbReference type="Proteomes" id="UP000321234">
    <property type="component" value="Unassembled WGS sequence"/>
</dbReference>
<evidence type="ECO:0000256" key="3">
    <source>
        <dbReference type="ARBA" id="ARBA00022676"/>
    </source>
</evidence>
<comment type="caution">
    <text evidence="6">The sequence shown here is derived from an EMBL/GenBank/DDBJ whole genome shotgun (WGS) entry which is preliminary data.</text>
</comment>